<accession>A0ABP8RYV0</accession>
<reference evidence="2" key="1">
    <citation type="journal article" date="2019" name="Int. J. Syst. Evol. Microbiol.">
        <title>The Global Catalogue of Microorganisms (GCM) 10K type strain sequencing project: providing services to taxonomists for standard genome sequencing and annotation.</title>
        <authorList>
            <consortium name="The Broad Institute Genomics Platform"/>
            <consortium name="The Broad Institute Genome Sequencing Center for Infectious Disease"/>
            <person name="Wu L."/>
            <person name="Ma J."/>
        </authorList>
    </citation>
    <scope>NUCLEOTIDE SEQUENCE [LARGE SCALE GENOMIC DNA]</scope>
    <source>
        <strain evidence="2">JCM 17906</strain>
    </source>
</reference>
<gene>
    <name evidence="1" type="ORF">GCM10023175_48360</name>
</gene>
<sequence>MYDQRVTTGAGCPCNTVNMSCWTESLPIISGPPDLSCWAERRCPCGFTRGIGAGARNASLRAGFHPYW</sequence>
<protein>
    <submittedName>
        <fullName evidence="1">Uncharacterized protein</fullName>
    </submittedName>
</protein>
<evidence type="ECO:0000313" key="2">
    <source>
        <dbReference type="Proteomes" id="UP001501598"/>
    </source>
</evidence>
<organism evidence="1 2">
    <name type="scientific">Pseudonocardia xishanensis</name>
    <dbReference type="NCBI Taxonomy" id="630995"/>
    <lineage>
        <taxon>Bacteria</taxon>
        <taxon>Bacillati</taxon>
        <taxon>Actinomycetota</taxon>
        <taxon>Actinomycetes</taxon>
        <taxon>Pseudonocardiales</taxon>
        <taxon>Pseudonocardiaceae</taxon>
        <taxon>Pseudonocardia</taxon>
    </lineage>
</organism>
<proteinExistence type="predicted"/>
<evidence type="ECO:0000313" key="1">
    <source>
        <dbReference type="EMBL" id="GAA4553133.1"/>
    </source>
</evidence>
<comment type="caution">
    <text evidence="1">The sequence shown here is derived from an EMBL/GenBank/DDBJ whole genome shotgun (WGS) entry which is preliminary data.</text>
</comment>
<dbReference type="EMBL" id="BAABGT010000075">
    <property type="protein sequence ID" value="GAA4553133.1"/>
    <property type="molecule type" value="Genomic_DNA"/>
</dbReference>
<dbReference type="Proteomes" id="UP001501598">
    <property type="component" value="Unassembled WGS sequence"/>
</dbReference>
<name>A0ABP8RYV0_9PSEU</name>
<keyword evidence="2" id="KW-1185">Reference proteome</keyword>